<protein>
    <submittedName>
        <fullName evidence="3">Signal recognition particle protein</fullName>
    </submittedName>
</protein>
<keyword evidence="2" id="KW-1185">Reference proteome</keyword>
<dbReference type="WBParaSite" id="SBAD_0000880001-mRNA-1">
    <property type="protein sequence ID" value="SBAD_0000880001-mRNA-1"/>
    <property type="gene ID" value="SBAD_0000880001"/>
</dbReference>
<organism evidence="3">
    <name type="scientific">Soboliphyme baturini</name>
    <dbReference type="NCBI Taxonomy" id="241478"/>
    <lineage>
        <taxon>Eukaryota</taxon>
        <taxon>Metazoa</taxon>
        <taxon>Ecdysozoa</taxon>
        <taxon>Nematoda</taxon>
        <taxon>Enoplea</taxon>
        <taxon>Dorylaimia</taxon>
        <taxon>Dioctophymatida</taxon>
        <taxon>Dioctophymatoidea</taxon>
        <taxon>Soboliphymatidae</taxon>
        <taxon>Soboliphyme</taxon>
    </lineage>
</organism>
<sequence length="126" mass="14101">MATDLETEWQLFKSGILEAAAECCGFKGDRPPSGSQRRSSWWIREVQLAVKEKKAVFKKWIVNKEPSTRVRYVKASKAGVKVVAKAKAHSSEKFGEMLESNFTRQTKYSGRLSAASEEKKGVVSES</sequence>
<proteinExistence type="predicted"/>
<gene>
    <name evidence="1" type="ORF">SBAD_LOCUS8489</name>
</gene>
<reference evidence="1 2" key="2">
    <citation type="submission" date="2018-11" db="EMBL/GenBank/DDBJ databases">
        <authorList>
            <consortium name="Pathogen Informatics"/>
        </authorList>
    </citation>
    <scope>NUCLEOTIDE SEQUENCE [LARGE SCALE GENOMIC DNA]</scope>
</reference>
<evidence type="ECO:0000313" key="1">
    <source>
        <dbReference type="EMBL" id="VDP17418.1"/>
    </source>
</evidence>
<dbReference type="AlphaFoldDB" id="A0A183IXZ1"/>
<reference evidence="3" key="1">
    <citation type="submission" date="2016-06" db="UniProtKB">
        <authorList>
            <consortium name="WormBaseParasite"/>
        </authorList>
    </citation>
    <scope>IDENTIFICATION</scope>
</reference>
<dbReference type="EMBL" id="UZAM01011641">
    <property type="protein sequence ID" value="VDP17418.1"/>
    <property type="molecule type" value="Genomic_DNA"/>
</dbReference>
<dbReference type="Proteomes" id="UP000270296">
    <property type="component" value="Unassembled WGS sequence"/>
</dbReference>
<evidence type="ECO:0000313" key="3">
    <source>
        <dbReference type="WBParaSite" id="SBAD_0000880001-mRNA-1"/>
    </source>
</evidence>
<evidence type="ECO:0000313" key="2">
    <source>
        <dbReference type="Proteomes" id="UP000270296"/>
    </source>
</evidence>
<accession>A0A183IXZ1</accession>
<name>A0A183IXZ1_9BILA</name>